<protein>
    <submittedName>
        <fullName evidence="2">Uncharacterized protein</fullName>
    </submittedName>
</protein>
<dbReference type="EMBL" id="JADGJH010003559">
    <property type="protein sequence ID" value="KAJ3090145.1"/>
    <property type="molecule type" value="Genomic_DNA"/>
</dbReference>
<dbReference type="Pfam" id="PF09471">
    <property type="entry name" value="Peptidase_M64"/>
    <property type="match status" value="1"/>
</dbReference>
<keyword evidence="3" id="KW-1185">Reference proteome</keyword>
<evidence type="ECO:0000313" key="3">
    <source>
        <dbReference type="Proteomes" id="UP001211907"/>
    </source>
</evidence>
<evidence type="ECO:0000313" key="2">
    <source>
        <dbReference type="EMBL" id="KAJ3090145.1"/>
    </source>
</evidence>
<dbReference type="AlphaFoldDB" id="A0AAD5SQH8"/>
<dbReference type="GO" id="GO:0008237">
    <property type="term" value="F:metallopeptidase activity"/>
    <property type="evidence" value="ECO:0007669"/>
    <property type="project" value="InterPro"/>
</dbReference>
<feature type="compositionally biased region" description="Low complexity" evidence="1">
    <location>
        <begin position="10"/>
        <end position="24"/>
    </location>
</feature>
<comment type="caution">
    <text evidence="2">The sequence shown here is derived from an EMBL/GenBank/DDBJ whole genome shotgun (WGS) entry which is preliminary data.</text>
</comment>
<organism evidence="2 3">
    <name type="scientific">Physocladia obscura</name>
    <dbReference type="NCBI Taxonomy" id="109957"/>
    <lineage>
        <taxon>Eukaryota</taxon>
        <taxon>Fungi</taxon>
        <taxon>Fungi incertae sedis</taxon>
        <taxon>Chytridiomycota</taxon>
        <taxon>Chytridiomycota incertae sedis</taxon>
        <taxon>Chytridiomycetes</taxon>
        <taxon>Chytridiales</taxon>
        <taxon>Chytriomycetaceae</taxon>
        <taxon>Physocladia</taxon>
    </lineage>
</organism>
<dbReference type="Proteomes" id="UP001211907">
    <property type="component" value="Unassembled WGS sequence"/>
</dbReference>
<gene>
    <name evidence="2" type="ORF">HK100_007533</name>
</gene>
<evidence type="ECO:0000256" key="1">
    <source>
        <dbReference type="SAM" id="MobiDB-lite"/>
    </source>
</evidence>
<proteinExistence type="predicted"/>
<feature type="non-terminal residue" evidence="2">
    <location>
        <position position="1"/>
    </location>
</feature>
<reference evidence="2" key="1">
    <citation type="submission" date="2020-05" db="EMBL/GenBank/DDBJ databases">
        <title>Phylogenomic resolution of chytrid fungi.</title>
        <authorList>
            <person name="Stajich J.E."/>
            <person name="Amses K."/>
            <person name="Simmons R."/>
            <person name="Seto K."/>
            <person name="Myers J."/>
            <person name="Bonds A."/>
            <person name="Quandt C.A."/>
            <person name="Barry K."/>
            <person name="Liu P."/>
            <person name="Grigoriev I."/>
            <person name="Longcore J.E."/>
            <person name="James T.Y."/>
        </authorList>
    </citation>
    <scope>NUCLEOTIDE SEQUENCE</scope>
    <source>
        <strain evidence="2">JEL0513</strain>
    </source>
</reference>
<dbReference type="Gene3D" id="3.40.390.10">
    <property type="entry name" value="Collagenase (Catalytic Domain)"/>
    <property type="match status" value="1"/>
</dbReference>
<accession>A0AAD5SQH8</accession>
<dbReference type="InterPro" id="IPR019026">
    <property type="entry name" value="Peptidase_M64_IgA"/>
</dbReference>
<dbReference type="InterPro" id="IPR024079">
    <property type="entry name" value="MetalloPept_cat_dom_sf"/>
</dbReference>
<sequence>MVSSPAAAHQATQAQKWARAQQQQEIPPKVSRQLVSEYPRPSAYFAKFIVSVEDPAKNRLLARGTAQYDRELDRASVHTTTKIWNEEGSSELAHEVVGVSPDAVELEMLRLCGDVIDTANPVINDNSGSDIIDIIVSGPSENRIDFLFLGDGYVAHEREKFISDVHRLTNEMFQASAFRPILPLVNVRAVFVASKVSGLQNPSNGDSAQTAFGMTRLGSHFRGLFTTNKEAARRACLNVGAIAANFPVIIANDLFYGGLEGEFTTSTASETSGVIVLRHELGHNLYDVGEEYDNSDNYFGVNTCNSIDSVPWKHWITNPSVKQELSALKKMDYSWYDLSKGPYSLSFDSDGSFSKWTIRVSISGCELQGAVTLTIDGEKQDWAPIATLDRHFYDIKGSSGFTVGTHTVVFSETIPRITAATDSKTPFRQICSVQILEFGSDDEFHAEVGYVGIFPTYGLDGTYFRPSGEVCIMRNMIADSFCPVCQEAQLLAMLKKVSLIDAISATIDLLGKAIFKLLPLPFGQFRPKNQVVDGEYYQVEYFVDDVEQVDLNGFFEFDISSERASAGAWTVGLKFKTPMIRKDDFNYTISHAAINWTV</sequence>
<feature type="region of interest" description="Disordered" evidence="1">
    <location>
        <begin position="1"/>
        <end position="28"/>
    </location>
</feature>
<name>A0AAD5SQH8_9FUNG</name>